<feature type="domain" description="SUI1" evidence="4">
    <location>
        <begin position="48"/>
        <end position="114"/>
    </location>
</feature>
<name>A0A1L3GQK6_9BACT</name>
<dbReference type="InterPro" id="IPR005872">
    <property type="entry name" value="SUI1_arc_bac"/>
</dbReference>
<evidence type="ECO:0000256" key="1">
    <source>
        <dbReference type="ARBA" id="ARBA00005422"/>
    </source>
</evidence>
<dbReference type="Pfam" id="PF01253">
    <property type="entry name" value="SUI1"/>
    <property type="match status" value="1"/>
</dbReference>
<dbReference type="GO" id="GO:0006417">
    <property type="term" value="P:regulation of translation"/>
    <property type="evidence" value="ECO:0007669"/>
    <property type="project" value="UniProtKB-KW"/>
</dbReference>
<dbReference type="EMBL" id="CP015519">
    <property type="protein sequence ID" value="APG28140.1"/>
    <property type="molecule type" value="Genomic_DNA"/>
</dbReference>
<sequence length="122" mass="13069">MAKKSPRNGTGLVYSSEFGQMCPHCNQPKGKCLCQKKTSPSKGDGIVRLMRETKGRKGKGVTLITGLPLDAEELKKLAKNLKQKCGSGGSVKKGIIEIQGDHRDGLEKELTGLGYKVKRAGG</sequence>
<dbReference type="InterPro" id="IPR036877">
    <property type="entry name" value="SUI1_dom_sf"/>
</dbReference>
<dbReference type="AlphaFoldDB" id="A0A1L3GQK6"/>
<dbReference type="CDD" id="cd11567">
    <property type="entry name" value="YciH_like"/>
    <property type="match status" value="1"/>
</dbReference>
<dbReference type="Proteomes" id="UP000182517">
    <property type="component" value="Chromosome"/>
</dbReference>
<evidence type="ECO:0000256" key="2">
    <source>
        <dbReference type="ARBA" id="ARBA00022845"/>
    </source>
</evidence>
<keyword evidence="2" id="KW-0810">Translation regulation</keyword>
<dbReference type="GO" id="GO:0002188">
    <property type="term" value="P:translation reinitiation"/>
    <property type="evidence" value="ECO:0007669"/>
    <property type="project" value="TreeGrafter"/>
</dbReference>
<dbReference type="GO" id="GO:0001731">
    <property type="term" value="P:formation of translation preinitiation complex"/>
    <property type="evidence" value="ECO:0007669"/>
    <property type="project" value="TreeGrafter"/>
</dbReference>
<dbReference type="SUPFAM" id="SSF55159">
    <property type="entry name" value="eIF1-like"/>
    <property type="match status" value="1"/>
</dbReference>
<evidence type="ECO:0000313" key="5">
    <source>
        <dbReference type="EMBL" id="APG28140.1"/>
    </source>
</evidence>
<dbReference type="FunFam" id="3.30.780.10:FF:000002">
    <property type="entry name" value="Stress response translation initiation inhibitor"/>
    <property type="match status" value="1"/>
</dbReference>
<dbReference type="InterPro" id="IPR050318">
    <property type="entry name" value="DENR/SUI1_TIF"/>
</dbReference>
<dbReference type="Gene3D" id="3.30.780.10">
    <property type="entry name" value="SUI1-like domain"/>
    <property type="match status" value="1"/>
</dbReference>
<evidence type="ECO:0000256" key="3">
    <source>
        <dbReference type="ARBA" id="ARBA00022917"/>
    </source>
</evidence>
<comment type="similarity">
    <text evidence="1">Belongs to the SUI1 family.</text>
</comment>
<keyword evidence="6" id="KW-1185">Reference proteome</keyword>
<dbReference type="PIRSF" id="PIRSF037511">
    <property type="entry name" value="Transl_init_SUI1_pro"/>
    <property type="match status" value="1"/>
</dbReference>
<dbReference type="NCBIfam" id="TIGR01158">
    <property type="entry name" value="SUI1_rel"/>
    <property type="match status" value="1"/>
</dbReference>
<protein>
    <submittedName>
        <fullName evidence="5">Translation initiation factor SUI1</fullName>
    </submittedName>
</protein>
<dbReference type="PROSITE" id="PS50296">
    <property type="entry name" value="SUI1"/>
    <property type="match status" value="1"/>
</dbReference>
<proteinExistence type="inferred from homology"/>
<evidence type="ECO:0000313" key="6">
    <source>
        <dbReference type="Proteomes" id="UP000182517"/>
    </source>
</evidence>
<dbReference type="KEGG" id="pef:A7E78_09965"/>
<dbReference type="OrthoDB" id="9792915at2"/>
<reference evidence="5 6" key="1">
    <citation type="journal article" date="2017" name="Genome Announc.">
        <title>Complete Genome Sequences of Two Acetylene-Fermenting Pelobacter acetylenicus Strains.</title>
        <authorList>
            <person name="Sutton J.M."/>
            <person name="Baesman S.M."/>
            <person name="Fierst J.L."/>
            <person name="Poret-Peterson A.T."/>
            <person name="Oremland R.S."/>
            <person name="Dunlap D.S."/>
            <person name="Akob D.M."/>
        </authorList>
    </citation>
    <scope>NUCLEOTIDE SEQUENCE [LARGE SCALE GENOMIC DNA]</scope>
    <source>
        <strain evidence="5 6">SFB93</strain>
    </source>
</reference>
<accession>A0A1L3GQK6</accession>
<dbReference type="RefSeq" id="WP_072284100.1">
    <property type="nucleotide sequence ID" value="NZ_CP015519.1"/>
</dbReference>
<dbReference type="PANTHER" id="PTHR12789">
    <property type="entry name" value="DENSITY-REGULATED PROTEIN HOMOLOG"/>
    <property type="match status" value="1"/>
</dbReference>
<dbReference type="PANTHER" id="PTHR12789:SF0">
    <property type="entry name" value="DENSITY-REGULATED PROTEIN"/>
    <property type="match status" value="1"/>
</dbReference>
<organism evidence="5 6">
    <name type="scientific">Syntrophotalea acetylenivorans</name>
    <dbReference type="NCBI Taxonomy" id="1842532"/>
    <lineage>
        <taxon>Bacteria</taxon>
        <taxon>Pseudomonadati</taxon>
        <taxon>Thermodesulfobacteriota</taxon>
        <taxon>Desulfuromonadia</taxon>
        <taxon>Desulfuromonadales</taxon>
        <taxon>Syntrophotaleaceae</taxon>
        <taxon>Syntrophotalea</taxon>
    </lineage>
</organism>
<keyword evidence="5" id="KW-0396">Initiation factor</keyword>
<dbReference type="STRING" id="1842532.A7E78_09965"/>
<evidence type="ECO:0000259" key="4">
    <source>
        <dbReference type="PROSITE" id="PS50296"/>
    </source>
</evidence>
<dbReference type="GO" id="GO:0003743">
    <property type="term" value="F:translation initiation factor activity"/>
    <property type="evidence" value="ECO:0007669"/>
    <property type="project" value="UniProtKB-KW"/>
</dbReference>
<keyword evidence="3" id="KW-0648">Protein biosynthesis</keyword>
<dbReference type="InterPro" id="IPR001950">
    <property type="entry name" value="SUI1"/>
</dbReference>
<gene>
    <name evidence="5" type="ORF">A7E78_09965</name>
</gene>
<dbReference type="GO" id="GO:0003729">
    <property type="term" value="F:mRNA binding"/>
    <property type="evidence" value="ECO:0007669"/>
    <property type="project" value="TreeGrafter"/>
</dbReference>
<dbReference type="NCBIfam" id="NF005297">
    <property type="entry name" value="PRK06824.1"/>
    <property type="match status" value="1"/>
</dbReference>